<evidence type="ECO:0000256" key="6">
    <source>
        <dbReference type="ARBA" id="ARBA00022989"/>
    </source>
</evidence>
<feature type="transmembrane region" description="Helical" evidence="8">
    <location>
        <begin position="148"/>
        <end position="170"/>
    </location>
</feature>
<dbReference type="InterPro" id="IPR000917">
    <property type="entry name" value="Sulfatase_N"/>
</dbReference>
<keyword evidence="3" id="KW-0997">Cell inner membrane</keyword>
<keyword evidence="6 8" id="KW-1133">Transmembrane helix</keyword>
<dbReference type="Gene3D" id="3.40.720.10">
    <property type="entry name" value="Alkaline Phosphatase, subunit A"/>
    <property type="match status" value="1"/>
</dbReference>
<evidence type="ECO:0000256" key="3">
    <source>
        <dbReference type="ARBA" id="ARBA00022519"/>
    </source>
</evidence>
<dbReference type="NCBIfam" id="NF028537">
    <property type="entry name" value="P_eth_NH2_trans"/>
    <property type="match status" value="1"/>
</dbReference>
<comment type="subcellular location">
    <subcellularLocation>
        <location evidence="1">Cell inner membrane</location>
        <topology evidence="1">Multi-pass membrane protein</topology>
    </subcellularLocation>
</comment>
<feature type="transmembrane region" description="Helical" evidence="8">
    <location>
        <begin position="43"/>
        <end position="66"/>
    </location>
</feature>
<dbReference type="EC" id="2.7.-.-" evidence="11"/>
<gene>
    <name evidence="11" type="primary">eptA</name>
    <name evidence="11" type="ORF">PS659_04170</name>
</gene>
<keyword evidence="7 8" id="KW-0472">Membrane</keyword>
<dbReference type="RefSeq" id="WP_150717807.1">
    <property type="nucleotide sequence ID" value="NZ_CABVGY010000025.1"/>
</dbReference>
<dbReference type="AlphaFoldDB" id="A0A5E6VI22"/>
<evidence type="ECO:0000313" key="11">
    <source>
        <dbReference type="EMBL" id="VVN17028.1"/>
    </source>
</evidence>
<keyword evidence="4 11" id="KW-0808">Transferase</keyword>
<evidence type="ECO:0000256" key="7">
    <source>
        <dbReference type="ARBA" id="ARBA00023136"/>
    </source>
</evidence>
<dbReference type="CDD" id="cd16017">
    <property type="entry name" value="LptA"/>
    <property type="match status" value="1"/>
</dbReference>
<feature type="transmembrane region" description="Helical" evidence="8">
    <location>
        <begin position="115"/>
        <end position="136"/>
    </location>
</feature>
<dbReference type="InterPro" id="IPR017850">
    <property type="entry name" value="Alkaline_phosphatase_core_sf"/>
</dbReference>
<dbReference type="PANTHER" id="PTHR30443:SF0">
    <property type="entry name" value="PHOSPHOETHANOLAMINE TRANSFERASE EPTA"/>
    <property type="match status" value="1"/>
</dbReference>
<evidence type="ECO:0000259" key="10">
    <source>
        <dbReference type="Pfam" id="PF08019"/>
    </source>
</evidence>
<dbReference type="EMBL" id="CABVGY010000025">
    <property type="protein sequence ID" value="VVN17028.1"/>
    <property type="molecule type" value="Genomic_DNA"/>
</dbReference>
<name>A0A5E6VI22_PSEFL</name>
<dbReference type="Pfam" id="PF00884">
    <property type="entry name" value="Sulfatase"/>
    <property type="match status" value="1"/>
</dbReference>
<dbReference type="InterPro" id="IPR012549">
    <property type="entry name" value="EptA-like_N"/>
</dbReference>
<feature type="domain" description="Sulfatase N-terminal" evidence="9">
    <location>
        <begin position="233"/>
        <end position="521"/>
    </location>
</feature>
<dbReference type="Proteomes" id="UP000326729">
    <property type="component" value="Unassembled WGS sequence"/>
</dbReference>
<protein>
    <submittedName>
        <fullName evidence="11">Phosphoethanolamine transferase EptA</fullName>
        <ecNumber evidence="11">2.7.-.-</ecNumber>
    </submittedName>
</protein>
<evidence type="ECO:0000256" key="5">
    <source>
        <dbReference type="ARBA" id="ARBA00022692"/>
    </source>
</evidence>
<keyword evidence="5 8" id="KW-0812">Transmembrane</keyword>
<dbReference type="InterPro" id="IPR058130">
    <property type="entry name" value="PEA_transf_C"/>
</dbReference>
<evidence type="ECO:0000256" key="4">
    <source>
        <dbReference type="ARBA" id="ARBA00022679"/>
    </source>
</evidence>
<dbReference type="SUPFAM" id="SSF53649">
    <property type="entry name" value="Alkaline phosphatase-like"/>
    <property type="match status" value="1"/>
</dbReference>
<reference evidence="11 12" key="1">
    <citation type="submission" date="2019-09" db="EMBL/GenBank/DDBJ databases">
        <authorList>
            <person name="Chandra G."/>
            <person name="Truman W A."/>
        </authorList>
    </citation>
    <scope>NUCLEOTIDE SEQUENCE [LARGE SCALE GENOMIC DNA]</scope>
    <source>
        <strain evidence="11">PS659</strain>
    </source>
</reference>
<evidence type="ECO:0000256" key="8">
    <source>
        <dbReference type="SAM" id="Phobius"/>
    </source>
</evidence>
<sequence length="549" mass="61466">MFKIKAVRPEWVTLIASAFLLVGFNFVLWQHLFEITASDGKGIAMRVAFGVMIFAAFNIVLTLLAFRPVLKPVLILLFMISAGVAYFMSQYGVLIDAGMLRNFAETNATEVRDLLSIKLFVYIVVLGVLPSLLLWKTKIDYRRWHRELLSKVLVTFASVVVIGGVALINYQGLSSLFRNHHELRLMVVPSNYLGASAGYLREQVASAHQPFVKLGEDARRNPAWQAHGRKSLTVLVVGESARAENFGILGYSRDTTPQLSKEDGLIAYTDVHSCGTETAVSVPCMFSNMGRKDYNASTAKNEEGLLDVLKHAGIDVIWRDNQSGCKGTCDRVTQQDVSNLKDPALCANSECRDEILLQGLQHFIDNLDKDTVLVLHQMGSHGPEYFKRYPKAYERFTPVCESNALNNCSRESIVNGYDNTLVYTDHVLSTLIDLLRSNQDKVDTAMLYLSDHGESLGEYNLFLHGTPYMLAPEQQKHVAMFAWFSDSYKKSFALDTQCLQQSREMPLSQDNLFHSMLGLLEVNSKVYHQDLDMFAGCRGPVTDGVLAKE</sequence>
<dbReference type="InterPro" id="IPR040423">
    <property type="entry name" value="PEA_transferase"/>
</dbReference>
<evidence type="ECO:0000259" key="9">
    <source>
        <dbReference type="Pfam" id="PF00884"/>
    </source>
</evidence>
<dbReference type="GO" id="GO:0016776">
    <property type="term" value="F:phosphotransferase activity, phosphate group as acceptor"/>
    <property type="evidence" value="ECO:0007669"/>
    <property type="project" value="TreeGrafter"/>
</dbReference>
<feature type="transmembrane region" description="Helical" evidence="8">
    <location>
        <begin position="73"/>
        <end position="95"/>
    </location>
</feature>
<keyword evidence="2" id="KW-1003">Cell membrane</keyword>
<organism evidence="11 12">
    <name type="scientific">Pseudomonas fluorescens</name>
    <dbReference type="NCBI Taxonomy" id="294"/>
    <lineage>
        <taxon>Bacteria</taxon>
        <taxon>Pseudomonadati</taxon>
        <taxon>Pseudomonadota</taxon>
        <taxon>Gammaproteobacteria</taxon>
        <taxon>Pseudomonadales</taxon>
        <taxon>Pseudomonadaceae</taxon>
        <taxon>Pseudomonas</taxon>
    </lineage>
</organism>
<dbReference type="GO" id="GO:0009244">
    <property type="term" value="P:lipopolysaccharide core region biosynthetic process"/>
    <property type="evidence" value="ECO:0007669"/>
    <property type="project" value="TreeGrafter"/>
</dbReference>
<evidence type="ECO:0000256" key="1">
    <source>
        <dbReference type="ARBA" id="ARBA00004429"/>
    </source>
</evidence>
<dbReference type="PANTHER" id="PTHR30443">
    <property type="entry name" value="INNER MEMBRANE PROTEIN"/>
    <property type="match status" value="1"/>
</dbReference>
<accession>A0A5E6VI22</accession>
<dbReference type="Pfam" id="PF08019">
    <property type="entry name" value="EptA_B_N"/>
    <property type="match status" value="1"/>
</dbReference>
<dbReference type="OrthoDB" id="9786870at2"/>
<feature type="transmembrane region" description="Helical" evidence="8">
    <location>
        <begin position="12"/>
        <end position="31"/>
    </location>
</feature>
<feature type="domain" description="Phosphoethanolamine transferase N-terminal" evidence="10">
    <location>
        <begin position="53"/>
        <end position="203"/>
    </location>
</feature>
<dbReference type="GO" id="GO:0005886">
    <property type="term" value="C:plasma membrane"/>
    <property type="evidence" value="ECO:0007669"/>
    <property type="project" value="UniProtKB-SubCell"/>
</dbReference>
<evidence type="ECO:0000313" key="12">
    <source>
        <dbReference type="Proteomes" id="UP000326729"/>
    </source>
</evidence>
<proteinExistence type="predicted"/>
<evidence type="ECO:0000256" key="2">
    <source>
        <dbReference type="ARBA" id="ARBA00022475"/>
    </source>
</evidence>